<dbReference type="PANTHER" id="PTHR43398">
    <property type="entry name" value="DOLICHOL-PHOSPHATE MANNOSYLTRANSFERASE SUBUNIT 1"/>
    <property type="match status" value="1"/>
</dbReference>
<dbReference type="PANTHER" id="PTHR43398:SF1">
    <property type="entry name" value="DOLICHOL-PHOSPHATE MANNOSYLTRANSFERASE SUBUNIT 1"/>
    <property type="match status" value="1"/>
</dbReference>
<evidence type="ECO:0000256" key="10">
    <source>
        <dbReference type="ARBA" id="ARBA00022824"/>
    </source>
</evidence>
<dbReference type="UniPathway" id="UPA00378"/>
<dbReference type="GO" id="GO:0006506">
    <property type="term" value="P:GPI anchor biosynthetic process"/>
    <property type="evidence" value="ECO:0007669"/>
    <property type="project" value="TreeGrafter"/>
</dbReference>
<keyword evidence="11" id="KW-0460">Magnesium</keyword>
<keyword evidence="16" id="KW-1185">Reference proteome</keyword>
<dbReference type="InterPro" id="IPR001173">
    <property type="entry name" value="Glyco_trans_2-like"/>
</dbReference>
<evidence type="ECO:0000256" key="2">
    <source>
        <dbReference type="ARBA" id="ARBA00001936"/>
    </source>
</evidence>
<dbReference type="GO" id="GO:0035269">
    <property type="term" value="P:protein O-linked glycosylation via mannose"/>
    <property type="evidence" value="ECO:0007669"/>
    <property type="project" value="TreeGrafter"/>
</dbReference>
<dbReference type="EC" id="2.4.1.83" evidence="13"/>
<dbReference type="OrthoDB" id="2603at2759"/>
<evidence type="ECO:0000256" key="7">
    <source>
        <dbReference type="ARBA" id="ARBA00022676"/>
    </source>
</evidence>
<comment type="catalytic activity">
    <reaction evidence="13">
        <text>a di-trans,poly-cis-dolichyl phosphate + GDP-alpha-D-mannose = a di-trans,poly-cis-dolichyl beta-D-mannosyl phosphate + GDP</text>
        <dbReference type="Rhea" id="RHEA:21184"/>
        <dbReference type="Rhea" id="RHEA-COMP:19498"/>
        <dbReference type="Rhea" id="RHEA-COMP:19501"/>
        <dbReference type="ChEBI" id="CHEBI:57527"/>
        <dbReference type="ChEBI" id="CHEBI:57683"/>
        <dbReference type="ChEBI" id="CHEBI:58189"/>
        <dbReference type="ChEBI" id="CHEBI:58211"/>
    </reaction>
</comment>
<dbReference type="InterPro" id="IPR029044">
    <property type="entry name" value="Nucleotide-diphossugar_trans"/>
</dbReference>
<dbReference type="GO" id="GO:0006488">
    <property type="term" value="P:dolichol-linked oligosaccharide biosynthetic process"/>
    <property type="evidence" value="ECO:0007669"/>
    <property type="project" value="TreeGrafter"/>
</dbReference>
<proteinExistence type="inferred from homology"/>
<evidence type="ECO:0000256" key="13">
    <source>
        <dbReference type="RuleBase" id="RU365083"/>
    </source>
</evidence>
<dbReference type="AlphaFoldDB" id="A0A2P4Z3N9"/>
<evidence type="ECO:0000313" key="16">
    <source>
        <dbReference type="Proteomes" id="UP000236928"/>
    </source>
</evidence>
<dbReference type="GO" id="GO:0005789">
    <property type="term" value="C:endoplasmic reticulum membrane"/>
    <property type="evidence" value="ECO:0007669"/>
    <property type="project" value="TreeGrafter"/>
</dbReference>
<keyword evidence="7 13" id="KW-0328">Glycosyltransferase</keyword>
<dbReference type="EMBL" id="JIBK01000047">
    <property type="protein sequence ID" value="POM84684.1"/>
    <property type="molecule type" value="Genomic_DNA"/>
</dbReference>
<evidence type="ECO:0000256" key="12">
    <source>
        <dbReference type="ARBA" id="ARBA00023211"/>
    </source>
</evidence>
<dbReference type="GO" id="GO:0006066">
    <property type="term" value="P:alcohol metabolic process"/>
    <property type="evidence" value="ECO:0007669"/>
    <property type="project" value="UniProtKB-ARBA"/>
</dbReference>
<comment type="cofactor">
    <cofactor evidence="3">
        <name>Mg(2+)</name>
        <dbReference type="ChEBI" id="CHEBI:18420"/>
    </cofactor>
</comment>
<comment type="subcellular location">
    <subcellularLocation>
        <location evidence="4 13">Endoplasmic reticulum</location>
    </subcellularLocation>
</comment>
<evidence type="ECO:0000313" key="15">
    <source>
        <dbReference type="EMBL" id="POM84684.1"/>
    </source>
</evidence>
<keyword evidence="8 13" id="KW-0808">Transferase</keyword>
<evidence type="ECO:0000256" key="9">
    <source>
        <dbReference type="ARBA" id="ARBA00022723"/>
    </source>
</evidence>
<evidence type="ECO:0000256" key="4">
    <source>
        <dbReference type="ARBA" id="ARBA00004240"/>
    </source>
</evidence>
<evidence type="ECO:0000256" key="5">
    <source>
        <dbReference type="ARBA" id="ARBA00004922"/>
    </source>
</evidence>
<comment type="cofactor">
    <cofactor evidence="1">
        <name>Ca(2+)</name>
        <dbReference type="ChEBI" id="CHEBI:29108"/>
    </cofactor>
</comment>
<evidence type="ECO:0000256" key="3">
    <source>
        <dbReference type="ARBA" id="ARBA00001946"/>
    </source>
</evidence>
<keyword evidence="12" id="KW-0464">Manganese</keyword>
<dbReference type="CDD" id="cd06442">
    <property type="entry name" value="DPM1_like"/>
    <property type="match status" value="1"/>
</dbReference>
<evidence type="ECO:0000256" key="11">
    <source>
        <dbReference type="ARBA" id="ARBA00022842"/>
    </source>
</evidence>
<evidence type="ECO:0000256" key="6">
    <source>
        <dbReference type="ARBA" id="ARBA00006739"/>
    </source>
</evidence>
<dbReference type="GO" id="GO:0004582">
    <property type="term" value="F:dolichyl-phosphate beta-D-mannosyltransferase activity"/>
    <property type="evidence" value="ECO:0007669"/>
    <property type="project" value="UniProtKB-UniRule"/>
</dbReference>
<organism evidence="15 16">
    <name type="scientific">Cryptosporidium meleagridis</name>
    <dbReference type="NCBI Taxonomy" id="93969"/>
    <lineage>
        <taxon>Eukaryota</taxon>
        <taxon>Sar</taxon>
        <taxon>Alveolata</taxon>
        <taxon>Apicomplexa</taxon>
        <taxon>Conoidasida</taxon>
        <taxon>Coccidia</taxon>
        <taxon>Eucoccidiorida</taxon>
        <taxon>Eimeriorina</taxon>
        <taxon>Cryptosporidiidae</taxon>
        <taxon>Cryptosporidium</taxon>
    </lineage>
</organism>
<keyword evidence="9" id="KW-0479">Metal-binding</keyword>
<comment type="similarity">
    <text evidence="6 13">Belongs to the glycosyltransferase 2 family.</text>
</comment>
<reference evidence="15 16" key="1">
    <citation type="submission" date="2014-04" db="EMBL/GenBank/DDBJ databases">
        <title>Comparative Genomics of Cryptosporidium Species.</title>
        <authorList>
            <person name="Silva J.C."/>
            <person name="Su Q."/>
            <person name="Chalmers R."/>
            <person name="Chibucos M.C."/>
            <person name="Elwin K."/>
            <person name="Godinez A."/>
            <person name="Guo F."/>
            <person name="Huynh K."/>
            <person name="Orvis J."/>
            <person name="Ott S."/>
            <person name="Sadzewicz L."/>
            <person name="Sengamalay N."/>
            <person name="Shetty A."/>
            <person name="Sun M."/>
            <person name="Tallon L."/>
            <person name="Xiao L."/>
            <person name="Zhang H."/>
            <person name="Fraser C.M."/>
            <person name="Zhu G."/>
            <person name="Kissinger J."/>
            <person name="Widmer G."/>
        </authorList>
    </citation>
    <scope>NUCLEOTIDE SEQUENCE [LARGE SCALE GENOMIC DNA]</scope>
    <source>
        <strain evidence="15 16">UKMEL1</strain>
    </source>
</reference>
<evidence type="ECO:0000259" key="14">
    <source>
        <dbReference type="Pfam" id="PF00535"/>
    </source>
</evidence>
<comment type="caution">
    <text evidence="15">The sequence shown here is derived from an EMBL/GenBank/DDBJ whole genome shotgun (WGS) entry which is preliminary data.</text>
</comment>
<evidence type="ECO:0000256" key="8">
    <source>
        <dbReference type="ARBA" id="ARBA00022679"/>
    </source>
</evidence>
<comment type="pathway">
    <text evidence="5 13">Protein modification; protein glycosylation.</text>
</comment>
<dbReference type="FunFam" id="3.90.550.10:FF:000036">
    <property type="entry name" value="Dolichol-phosphate mannosyltransferase subunit 1"/>
    <property type="match status" value="1"/>
</dbReference>
<sequence length="242" mass="27398">MLKVSPMYSVIIPTYNERENVGIMVELLHETFSKLPVNWEVIIVDDSSPDGTAGVVEKLQKCYPEVNIKLVKRKGKLGLGTAYMKGFDHSEGDFIILMDCDLSHHPKYIADFIEKQGTEDFDIVSGSRYIKNGGVSGWTWDRILVSRVANFLANFLLQPRASDLTGSFRLYKRDVFKSILGSNMVSKGYVFQMEIIARATKFGYSIADVPIVFVDRLYGNSKLGKNEIFGYIKGLLQLFWIL</sequence>
<dbReference type="Pfam" id="PF00535">
    <property type="entry name" value="Glycos_transf_2"/>
    <property type="match status" value="1"/>
</dbReference>
<dbReference type="Proteomes" id="UP000236928">
    <property type="component" value="Unassembled WGS sequence"/>
</dbReference>
<accession>A0A2P4Z3N9</accession>
<dbReference type="Gene3D" id="3.90.550.10">
    <property type="entry name" value="Spore Coat Polysaccharide Biosynthesis Protein SpsA, Chain A"/>
    <property type="match status" value="1"/>
</dbReference>
<comment type="cofactor">
    <cofactor evidence="2">
        <name>Mn(2+)</name>
        <dbReference type="ChEBI" id="CHEBI:29035"/>
    </cofactor>
</comment>
<name>A0A2P4Z3N9_9CRYT</name>
<gene>
    <name evidence="15" type="ORF">CmeUKMEL1_13625</name>
</gene>
<evidence type="ECO:0000256" key="1">
    <source>
        <dbReference type="ARBA" id="ARBA00001913"/>
    </source>
</evidence>
<comment type="function">
    <text evidence="13">Transfers mannose from GDP-mannose to dolichol monophosphate to form dolichol phosphate mannose (Dol-P-Man) which is the mannosyl donor in pathways leading to N-glycosylation, glycosyl phosphatidylinositol membrane anchoring, and O-mannosylation of proteins.</text>
</comment>
<comment type="subunit">
    <text evidence="13">Component of the dolichol-phosphate mannose (DPM) synthase complex.</text>
</comment>
<feature type="domain" description="Glycosyltransferase 2-like" evidence="14">
    <location>
        <begin position="9"/>
        <end position="179"/>
    </location>
</feature>
<dbReference type="SUPFAM" id="SSF53448">
    <property type="entry name" value="Nucleotide-diphospho-sugar transferases"/>
    <property type="match status" value="1"/>
</dbReference>
<keyword evidence="10 13" id="KW-0256">Endoplasmic reticulum</keyword>
<dbReference type="InterPro" id="IPR039528">
    <property type="entry name" value="DPM1-like"/>
</dbReference>
<dbReference type="GO" id="GO:0046872">
    <property type="term" value="F:metal ion binding"/>
    <property type="evidence" value="ECO:0007669"/>
    <property type="project" value="UniProtKB-KW"/>
</dbReference>
<protein>
    <recommendedName>
        <fullName evidence="13">Dolichol-phosphate mannosyltransferase subunit 1</fullName>
        <ecNumber evidence="13">2.4.1.83</ecNumber>
    </recommendedName>
</protein>
<dbReference type="GO" id="GO:0006720">
    <property type="term" value="P:isoprenoid metabolic process"/>
    <property type="evidence" value="ECO:0007669"/>
    <property type="project" value="UniProtKB-ARBA"/>
</dbReference>
<dbReference type="VEuPathDB" id="CryptoDB:CmeUKMEL1_13625"/>